<keyword evidence="2" id="KW-1003">Cell membrane</keyword>
<evidence type="ECO:0000256" key="2">
    <source>
        <dbReference type="ARBA" id="ARBA00022475"/>
    </source>
</evidence>
<dbReference type="RefSeq" id="WP_289363748.1">
    <property type="nucleotide sequence ID" value="NZ_JAUCBP010000002.1"/>
</dbReference>
<name>A0ABT7SU12_9ALTE</name>
<keyword evidence="4 6" id="KW-1133">Transmembrane helix</keyword>
<evidence type="ECO:0000256" key="4">
    <source>
        <dbReference type="ARBA" id="ARBA00022989"/>
    </source>
</evidence>
<accession>A0ABT7SU12</accession>
<evidence type="ECO:0000256" key="6">
    <source>
        <dbReference type="SAM" id="Phobius"/>
    </source>
</evidence>
<dbReference type="PANTHER" id="PTHR30287:SF2">
    <property type="entry name" value="BLL1001 PROTEIN"/>
    <property type="match status" value="1"/>
</dbReference>
<feature type="transmembrane region" description="Helical" evidence="6">
    <location>
        <begin position="407"/>
        <end position="427"/>
    </location>
</feature>
<evidence type="ECO:0000259" key="7">
    <source>
        <dbReference type="Pfam" id="PF02687"/>
    </source>
</evidence>
<feature type="transmembrane region" description="Helical" evidence="6">
    <location>
        <begin position="380"/>
        <end position="401"/>
    </location>
</feature>
<keyword evidence="9" id="KW-1185">Reference proteome</keyword>
<dbReference type="Pfam" id="PF02687">
    <property type="entry name" value="FtsX"/>
    <property type="match status" value="2"/>
</dbReference>
<comment type="caution">
    <text evidence="8">The sequence shown here is derived from an EMBL/GenBank/DDBJ whole genome shotgun (WGS) entry which is preliminary data.</text>
</comment>
<feature type="transmembrane region" description="Helical" evidence="6">
    <location>
        <begin position="285"/>
        <end position="316"/>
    </location>
</feature>
<feature type="domain" description="ABC3 transporter permease C-terminal" evidence="7">
    <location>
        <begin position="244"/>
        <end position="365"/>
    </location>
</feature>
<protein>
    <submittedName>
        <fullName evidence="8">ABC transporter permease</fullName>
    </submittedName>
</protein>
<feature type="transmembrane region" description="Helical" evidence="6">
    <location>
        <begin position="733"/>
        <end position="762"/>
    </location>
</feature>
<feature type="transmembrane region" description="Helical" evidence="6">
    <location>
        <begin position="20"/>
        <end position="40"/>
    </location>
</feature>
<sequence>MYSVILKASAGHAKQHPWPVLWLILAVTAAAAGLSAVLILNNAALQDYQRQSSLIPLHADLKVAGTINSVEPMTVAQHRAFYSQIRAAGFREVVAFQRENTQLTVNGDALEVTVYAVDAAALASLVSDAVPDPLGLVSVIAVSQDIAARLSADTAIALTINDQTVSLPWVSLASTQDSHATVLLDLHAFAQLNIALQPNYVVFATEYKRDIVAFLADRQLQYTPYTAEDSPIAITRSFHMSLLAMSLVMFLVCFFIVINALNLFMAGRSRMLKIFRQMGIPRTVIVRLLQVELALYALIGAVIGIFLGQLTAFLLAPSIATTLNNLFGVPVSLGELLHFPIYVPIIAICILATLISASVPIKRLASQLSHITPSTESSLAVSKALFFSLLLAGIALIGILFAGQLSMVFATVAMLLLSGVACLYWLYPTIIRLLVNVSHRTGPLIHWTFSHANVIAVHSRLACAAFFIALATHIGMTTMVDSFRSATEDWLQHRLIAEHYYYGDTGALLTVKERLDNEGIRTQERYQMNLYWQHENGGFAAQTYSYPATTEYLNGLKVEKLLPDGLNQFRAHRGLFINQQLAYRHGLDVGDTLSIAVADKTMDLTVVGIHYDFGNPDTQVLLPLNLLLQTTWTYEQAMSQAVRVMAIHTQDNIALKQYLDELGLSHERLYSRARLLEVSLAAFDQTFVITDALNLVTLLVAVFSLITSILLITNQTQNISGVLRSIGVTRMQLIASLIGQYLIIALITALCALPFGLALAYVLVKKVNVVAFQWMFPLTVDWLAILFAMVTSLVIISLFTSASILLSQSGSLKEQIQCRE</sequence>
<feature type="transmembrane region" description="Helical" evidence="6">
    <location>
        <begin position="242"/>
        <end position="264"/>
    </location>
</feature>
<proteinExistence type="predicted"/>
<dbReference type="PANTHER" id="PTHR30287">
    <property type="entry name" value="MEMBRANE COMPONENT OF PREDICTED ABC SUPERFAMILY METABOLITE UPTAKE TRANSPORTER"/>
    <property type="match status" value="1"/>
</dbReference>
<feature type="transmembrane region" description="Helical" evidence="6">
    <location>
        <begin position="336"/>
        <end position="359"/>
    </location>
</feature>
<dbReference type="InterPro" id="IPR003838">
    <property type="entry name" value="ABC3_permease_C"/>
</dbReference>
<evidence type="ECO:0000256" key="3">
    <source>
        <dbReference type="ARBA" id="ARBA00022692"/>
    </source>
</evidence>
<comment type="subcellular location">
    <subcellularLocation>
        <location evidence="1">Cell membrane</location>
        <topology evidence="1">Multi-pass membrane protein</topology>
    </subcellularLocation>
</comment>
<dbReference type="Proteomes" id="UP001234343">
    <property type="component" value="Unassembled WGS sequence"/>
</dbReference>
<keyword evidence="3 6" id="KW-0812">Transmembrane</keyword>
<feature type="domain" description="ABC3 transporter permease C-terminal" evidence="7">
    <location>
        <begin position="695"/>
        <end position="804"/>
    </location>
</feature>
<feature type="transmembrane region" description="Helical" evidence="6">
    <location>
        <begin position="692"/>
        <end position="712"/>
    </location>
</feature>
<reference evidence="8 9" key="1">
    <citation type="submission" date="2023-06" db="EMBL/GenBank/DDBJ databases">
        <title>Alteromonas sp. ASW11-36 isolated from intertidal sand.</title>
        <authorList>
            <person name="Li Y."/>
        </authorList>
    </citation>
    <scope>NUCLEOTIDE SEQUENCE [LARGE SCALE GENOMIC DNA]</scope>
    <source>
        <strain evidence="8 9">ASW11-36</strain>
    </source>
</reference>
<evidence type="ECO:0000256" key="1">
    <source>
        <dbReference type="ARBA" id="ARBA00004651"/>
    </source>
</evidence>
<evidence type="ECO:0000313" key="9">
    <source>
        <dbReference type="Proteomes" id="UP001234343"/>
    </source>
</evidence>
<gene>
    <name evidence="8" type="ORF">QTP81_03460</name>
</gene>
<evidence type="ECO:0000313" key="8">
    <source>
        <dbReference type="EMBL" id="MDM7859665.1"/>
    </source>
</evidence>
<feature type="transmembrane region" description="Helical" evidence="6">
    <location>
        <begin position="782"/>
        <end position="806"/>
    </location>
</feature>
<dbReference type="EMBL" id="JAUCBP010000002">
    <property type="protein sequence ID" value="MDM7859665.1"/>
    <property type="molecule type" value="Genomic_DNA"/>
</dbReference>
<keyword evidence="5 6" id="KW-0472">Membrane</keyword>
<evidence type="ECO:0000256" key="5">
    <source>
        <dbReference type="ARBA" id="ARBA00023136"/>
    </source>
</evidence>
<dbReference type="InterPro" id="IPR038766">
    <property type="entry name" value="Membrane_comp_ABC_pdt"/>
</dbReference>
<feature type="transmembrane region" description="Helical" evidence="6">
    <location>
        <begin position="448"/>
        <end position="471"/>
    </location>
</feature>
<organism evidence="8 9">
    <name type="scientific">Alteromonas arenosi</name>
    <dbReference type="NCBI Taxonomy" id="3055817"/>
    <lineage>
        <taxon>Bacteria</taxon>
        <taxon>Pseudomonadati</taxon>
        <taxon>Pseudomonadota</taxon>
        <taxon>Gammaproteobacteria</taxon>
        <taxon>Alteromonadales</taxon>
        <taxon>Alteromonadaceae</taxon>
        <taxon>Alteromonas/Salinimonas group</taxon>
        <taxon>Alteromonas</taxon>
    </lineage>
</organism>